<evidence type="ECO:0000313" key="2">
    <source>
        <dbReference type="EMBL" id="EGJ49029.1"/>
    </source>
</evidence>
<dbReference type="RefSeq" id="WP_014258865.1">
    <property type="nucleotide sequence ID" value="NC_016629.1"/>
</dbReference>
<dbReference type="STRING" id="690850.Desaf_0677"/>
<reference evidence="2 3" key="1">
    <citation type="journal article" date="2011" name="J. Bacteriol.">
        <title>Genome sequence of the mercury-methylating and pleomorphic Desulfovibrio africanus Strain Walvis Bay.</title>
        <authorList>
            <person name="Brown S.D."/>
            <person name="Wall J.D."/>
            <person name="Kucken A.M."/>
            <person name="Gilmour C.C."/>
            <person name="Podar M."/>
            <person name="Brandt C.C."/>
            <person name="Teshima H."/>
            <person name="Detter J.C."/>
            <person name="Han C.S."/>
            <person name="Land M.L."/>
            <person name="Lucas S."/>
            <person name="Han J."/>
            <person name="Pennacchio L."/>
            <person name="Nolan M."/>
            <person name="Pitluck S."/>
            <person name="Woyke T."/>
            <person name="Goodwin L."/>
            <person name="Palumbo A.V."/>
            <person name="Elias D.A."/>
        </authorList>
    </citation>
    <scope>NUCLEOTIDE SEQUENCE [LARGE SCALE GENOMIC DNA]</scope>
    <source>
        <strain evidence="2 3">Walvis Bay</strain>
    </source>
</reference>
<organism evidence="2 3">
    <name type="scientific">Desulfocurvibacter africanus subsp. africanus str. Walvis Bay</name>
    <dbReference type="NCBI Taxonomy" id="690850"/>
    <lineage>
        <taxon>Bacteria</taxon>
        <taxon>Pseudomonadati</taxon>
        <taxon>Thermodesulfobacteriota</taxon>
        <taxon>Desulfovibrionia</taxon>
        <taxon>Desulfovibrionales</taxon>
        <taxon>Desulfovibrionaceae</taxon>
        <taxon>Desulfocurvibacter</taxon>
    </lineage>
</organism>
<keyword evidence="1" id="KW-0812">Transmembrane</keyword>
<dbReference type="Proteomes" id="UP000007844">
    <property type="component" value="Chromosome"/>
</dbReference>
<protein>
    <submittedName>
        <fullName evidence="2">Uncharacterized protein</fullName>
    </submittedName>
</protein>
<keyword evidence="1" id="KW-0472">Membrane</keyword>
<keyword evidence="3" id="KW-1185">Reference proteome</keyword>
<dbReference type="EMBL" id="CP003221">
    <property type="protein sequence ID" value="EGJ49029.1"/>
    <property type="molecule type" value="Genomic_DNA"/>
</dbReference>
<evidence type="ECO:0000313" key="3">
    <source>
        <dbReference type="Proteomes" id="UP000007844"/>
    </source>
</evidence>
<proteinExistence type="predicted"/>
<evidence type="ECO:0000256" key="1">
    <source>
        <dbReference type="SAM" id="Phobius"/>
    </source>
</evidence>
<dbReference type="HOGENOM" id="CLU_2698560_0_0_7"/>
<dbReference type="AlphaFoldDB" id="F3YVZ9"/>
<dbReference type="KEGG" id="daf:Desaf_0677"/>
<gene>
    <name evidence="2" type="ORF">Desaf_0677</name>
</gene>
<name>F3YVZ9_DESAF</name>
<feature type="transmembrane region" description="Helical" evidence="1">
    <location>
        <begin position="6"/>
        <end position="22"/>
    </location>
</feature>
<accession>F3YVZ9</accession>
<keyword evidence="1" id="KW-1133">Transmembrane helix</keyword>
<sequence length="73" mass="8105">MIEWNHALALAYGALLAGYWLGGRDRPAASRVDAGMPTRPEPLVELVFGEGDIITMSRSEAERLVREIPARRQ</sequence>